<proteinExistence type="predicted"/>
<evidence type="ECO:0000313" key="1">
    <source>
        <dbReference type="EMBL" id="MBM7054091.1"/>
    </source>
</evidence>
<accession>A0ABS2HSR9</accession>
<reference evidence="1 2" key="1">
    <citation type="submission" date="2021-02" db="EMBL/GenBank/DDBJ databases">
        <title>Genome Streptomyces sp. RHZ10.</title>
        <authorList>
            <person name="Besaury L."/>
        </authorList>
    </citation>
    <scope>NUCLEOTIDE SEQUENCE [LARGE SCALE GENOMIC DNA]</scope>
    <source>
        <strain evidence="1 2">RHZ10</strain>
    </source>
</reference>
<gene>
    <name evidence="1" type="ORF">JS521_09485</name>
</gene>
<dbReference type="EMBL" id="JAFEUF010000032">
    <property type="protein sequence ID" value="MBM7054091.1"/>
    <property type="molecule type" value="Genomic_DNA"/>
</dbReference>
<organism evidence="1 2">
    <name type="scientific">Streptomyces durocortorensis</name>
    <dbReference type="NCBI Taxonomy" id="2811104"/>
    <lineage>
        <taxon>Bacteria</taxon>
        <taxon>Bacillati</taxon>
        <taxon>Actinomycetota</taxon>
        <taxon>Actinomycetes</taxon>
        <taxon>Kitasatosporales</taxon>
        <taxon>Streptomycetaceae</taxon>
        <taxon>Streptomyces</taxon>
    </lineage>
</organism>
<keyword evidence="2" id="KW-1185">Reference proteome</keyword>
<protein>
    <submittedName>
        <fullName evidence="1">Uncharacterized protein</fullName>
    </submittedName>
</protein>
<dbReference type="Proteomes" id="UP000712045">
    <property type="component" value="Unassembled WGS sequence"/>
</dbReference>
<sequence>MTNDFDARLAAILDAATQNIRRTMAASIRPAPKVVLPMPLRETLAKAVAPLLPVLERLDAMMPENWRGQHLDYRDMVRLMQEGVPLAWVPPADVIRQLLAADGASSRAQVIDDSRPQILTSCREALVDVTDERLTAQRELLEECARAIENGMFSSGQALAANVWDTLMRGMAFANPEWLTRGRWSYRQIKRSVPSVEAEEDAAIGEFRRAAIFLPLAKTLEEFFHPQAVPSIFNRHATAHAAGTVQYTASNALTALMLAVSVLREIDDQAYVVHIHA</sequence>
<comment type="caution">
    <text evidence="1">The sequence shown here is derived from an EMBL/GenBank/DDBJ whole genome shotgun (WGS) entry which is preliminary data.</text>
</comment>
<name>A0ABS2HSR9_9ACTN</name>
<dbReference type="RefSeq" id="WP_205082271.1">
    <property type="nucleotide sequence ID" value="NZ_JAFEUF010000032.1"/>
</dbReference>
<evidence type="ECO:0000313" key="2">
    <source>
        <dbReference type="Proteomes" id="UP000712045"/>
    </source>
</evidence>